<proteinExistence type="predicted"/>
<name>A0AA36CXA0_9BILA</name>
<evidence type="ECO:0000256" key="1">
    <source>
        <dbReference type="SAM" id="SignalP"/>
    </source>
</evidence>
<dbReference type="EMBL" id="CATQJA010002648">
    <property type="protein sequence ID" value="CAJ0577046.1"/>
    <property type="molecule type" value="Genomic_DNA"/>
</dbReference>
<dbReference type="AlphaFoldDB" id="A0AA36CXA0"/>
<dbReference type="Proteomes" id="UP001177023">
    <property type="component" value="Unassembled WGS sequence"/>
</dbReference>
<keyword evidence="1" id="KW-0732">Signal</keyword>
<accession>A0AA36CXA0</accession>
<feature type="signal peptide" evidence="1">
    <location>
        <begin position="1"/>
        <end position="20"/>
    </location>
</feature>
<protein>
    <submittedName>
        <fullName evidence="2">Uncharacterized protein</fullName>
    </submittedName>
</protein>
<gene>
    <name evidence="2" type="ORF">MSPICULIGERA_LOCUS15325</name>
</gene>
<evidence type="ECO:0000313" key="3">
    <source>
        <dbReference type="Proteomes" id="UP001177023"/>
    </source>
</evidence>
<organism evidence="2 3">
    <name type="scientific">Mesorhabditis spiculigera</name>
    <dbReference type="NCBI Taxonomy" id="96644"/>
    <lineage>
        <taxon>Eukaryota</taxon>
        <taxon>Metazoa</taxon>
        <taxon>Ecdysozoa</taxon>
        <taxon>Nematoda</taxon>
        <taxon>Chromadorea</taxon>
        <taxon>Rhabditida</taxon>
        <taxon>Rhabditina</taxon>
        <taxon>Rhabditomorpha</taxon>
        <taxon>Rhabditoidea</taxon>
        <taxon>Rhabditidae</taxon>
        <taxon>Mesorhabditinae</taxon>
        <taxon>Mesorhabditis</taxon>
    </lineage>
</organism>
<comment type="caution">
    <text evidence="2">The sequence shown here is derived from an EMBL/GenBank/DDBJ whole genome shotgun (WGS) entry which is preliminary data.</text>
</comment>
<feature type="non-terminal residue" evidence="2">
    <location>
        <position position="94"/>
    </location>
</feature>
<keyword evidence="3" id="KW-1185">Reference proteome</keyword>
<feature type="chain" id="PRO_5041424685" evidence="1">
    <location>
        <begin position="21"/>
        <end position="94"/>
    </location>
</feature>
<sequence>MPRLMVHILLAFFFLGLISALPLVQRNNIEVADDTLLQDGIYDLDFDKRDPESPYWFDVPESLRFKPELPRTDRKSQLDEEMILSARRHPMPIV</sequence>
<evidence type="ECO:0000313" key="2">
    <source>
        <dbReference type="EMBL" id="CAJ0577046.1"/>
    </source>
</evidence>
<reference evidence="2" key="1">
    <citation type="submission" date="2023-06" db="EMBL/GenBank/DDBJ databases">
        <authorList>
            <person name="Delattre M."/>
        </authorList>
    </citation>
    <scope>NUCLEOTIDE SEQUENCE</scope>
    <source>
        <strain evidence="2">AF72</strain>
    </source>
</reference>